<dbReference type="GO" id="GO:0019287">
    <property type="term" value="P:isopentenyl diphosphate biosynthetic process, mevalonate pathway"/>
    <property type="evidence" value="ECO:0007669"/>
    <property type="project" value="UniProtKB-UniPathway"/>
</dbReference>
<accession>A0A2S9QPB2</accession>
<evidence type="ECO:0000256" key="3">
    <source>
        <dbReference type="ARBA" id="ARBA00022679"/>
    </source>
</evidence>
<evidence type="ECO:0000256" key="2">
    <source>
        <dbReference type="ARBA" id="ARBA00012958"/>
    </source>
</evidence>
<evidence type="ECO:0000313" key="11">
    <source>
        <dbReference type="Proteomes" id="UP000238650"/>
    </source>
</evidence>
<dbReference type="Gene3D" id="3.30.70.890">
    <property type="entry name" value="GHMP kinase, C-terminal domain"/>
    <property type="match status" value="1"/>
</dbReference>
<dbReference type="EC" id="2.7.4.2" evidence="2"/>
<keyword evidence="3" id="KW-0808">Transferase</keyword>
<dbReference type="AlphaFoldDB" id="A0A2S9QPB2"/>
<evidence type="ECO:0000256" key="1">
    <source>
        <dbReference type="ARBA" id="ARBA00005017"/>
    </source>
</evidence>
<dbReference type="PANTHER" id="PTHR31814:SF2">
    <property type="entry name" value="PHOSPHOMEVALONATE KINASE"/>
    <property type="match status" value="1"/>
</dbReference>
<dbReference type="InterPro" id="IPR006204">
    <property type="entry name" value="GHMP_kinase_N_dom"/>
</dbReference>
<keyword evidence="11" id="KW-1185">Reference proteome</keyword>
<comment type="pathway">
    <text evidence="1">Isoprenoid biosynthesis; isopentenyl diphosphate biosynthesis via mevalonate pathway; isopentenyl diphosphate from (R)-mevalonate: step 2/3.</text>
</comment>
<dbReference type="SUPFAM" id="SSF55060">
    <property type="entry name" value="GHMP Kinase, C-terminal domain"/>
    <property type="match status" value="1"/>
</dbReference>
<dbReference type="Pfam" id="PF00288">
    <property type="entry name" value="GHMP_kinases_N"/>
    <property type="match status" value="1"/>
</dbReference>
<dbReference type="PANTHER" id="PTHR31814">
    <property type="match status" value="1"/>
</dbReference>
<name>A0A2S9QPB2_9MICO</name>
<organism evidence="10 11">
    <name type="scientific">Leucobacter massiliensis</name>
    <dbReference type="NCBI Taxonomy" id="1686285"/>
    <lineage>
        <taxon>Bacteria</taxon>
        <taxon>Bacillati</taxon>
        <taxon>Actinomycetota</taxon>
        <taxon>Actinomycetes</taxon>
        <taxon>Micrococcales</taxon>
        <taxon>Microbacteriaceae</taxon>
        <taxon>Leucobacter</taxon>
    </lineage>
</organism>
<protein>
    <recommendedName>
        <fullName evidence="2">phosphomevalonate kinase</fullName>
        <ecNumber evidence="2">2.7.4.2</ecNumber>
    </recommendedName>
</protein>
<dbReference type="Gene3D" id="3.30.230.10">
    <property type="match status" value="1"/>
</dbReference>
<sequence>MIECFAPGKLFIAGEYAVVEPGEPAVLVAVDHGVHVRLEASEGAGRVRSSSYGPAARIWVRDRDSGRVVPEREPLDYVFAAIDAAEQLRAERGLPPRFFDLDIGSALEDDAGRKYGLGSSGAVTVAVIAAIDRFAGLGLDAVERCKLALLATVEVSPRASGGDVAASTFGGWIRYTAPDRAALRASRQRHGVAATLASEEAWRGFSVTRLPEPGGVRLLVGWTGSPVSTELMVAETGRSVLVDPRPGLHVPEAGGDDVSGPPAREASSGPSDPASFAERSRRCVDALAAGIEEGDGGAVLDAVRSARSLLRGLGEQSGVEIETAQLAALCDTAERHGAAAKPSGAGGGDCGIALVPVRGGAGAEADASADADADAIVREWESRGIRVLPLAASVREDDHGR</sequence>
<keyword evidence="6" id="KW-0067">ATP-binding</keyword>
<evidence type="ECO:0000259" key="9">
    <source>
        <dbReference type="Pfam" id="PF08544"/>
    </source>
</evidence>
<evidence type="ECO:0000256" key="6">
    <source>
        <dbReference type="ARBA" id="ARBA00022840"/>
    </source>
</evidence>
<dbReference type="InterPro" id="IPR020568">
    <property type="entry name" value="Ribosomal_Su5_D2-typ_SF"/>
</dbReference>
<dbReference type="GO" id="GO:0005524">
    <property type="term" value="F:ATP binding"/>
    <property type="evidence" value="ECO:0007669"/>
    <property type="project" value="UniProtKB-KW"/>
</dbReference>
<dbReference type="RefSeq" id="WP_105804969.1">
    <property type="nucleotide sequence ID" value="NZ_MWZD01000016.1"/>
</dbReference>
<dbReference type="GO" id="GO:0004631">
    <property type="term" value="F:phosphomevalonate kinase activity"/>
    <property type="evidence" value="ECO:0007669"/>
    <property type="project" value="UniProtKB-EC"/>
</dbReference>
<dbReference type="InterPro" id="IPR035102">
    <property type="entry name" value="Phosphomevalonate_kinase"/>
</dbReference>
<evidence type="ECO:0000313" key="10">
    <source>
        <dbReference type="EMBL" id="PRI11423.1"/>
    </source>
</evidence>
<gene>
    <name evidence="10" type="ORF">B4915_06175</name>
</gene>
<evidence type="ECO:0000256" key="7">
    <source>
        <dbReference type="SAM" id="MobiDB-lite"/>
    </source>
</evidence>
<dbReference type="InterPro" id="IPR036554">
    <property type="entry name" value="GHMP_kinase_C_sf"/>
</dbReference>
<dbReference type="NCBIfam" id="TIGR01220">
    <property type="entry name" value="Pmev_kin_Gr_pos"/>
    <property type="match status" value="1"/>
</dbReference>
<comment type="caution">
    <text evidence="10">The sequence shown here is derived from an EMBL/GenBank/DDBJ whole genome shotgun (WGS) entry which is preliminary data.</text>
</comment>
<feature type="region of interest" description="Disordered" evidence="7">
    <location>
        <begin position="242"/>
        <end position="278"/>
    </location>
</feature>
<evidence type="ECO:0000256" key="5">
    <source>
        <dbReference type="ARBA" id="ARBA00022777"/>
    </source>
</evidence>
<reference evidence="10 11" key="1">
    <citation type="journal article" date="2017" name="New Microbes New Infect">
        <title>Genome sequence of 'Leucobacter massiliensis' sp. nov. isolated from human pharynx after travel to the 2014 Hajj.</title>
        <authorList>
            <person name="Leangapichart T."/>
            <person name="Gautret P."/>
            <person name="Nguyen T.T."/>
            <person name="Armstrong N."/>
            <person name="Rolain J.M."/>
        </authorList>
    </citation>
    <scope>NUCLEOTIDE SEQUENCE [LARGE SCALE GENOMIC DNA]</scope>
    <source>
        <strain evidence="10 11">122RC15</strain>
    </source>
</reference>
<dbReference type="Proteomes" id="UP000238650">
    <property type="component" value="Unassembled WGS sequence"/>
</dbReference>
<feature type="domain" description="GHMP kinase C-terminal" evidence="9">
    <location>
        <begin position="289"/>
        <end position="382"/>
    </location>
</feature>
<dbReference type="UniPathway" id="UPA00057">
    <property type="reaction ID" value="UER00099"/>
</dbReference>
<dbReference type="InterPro" id="IPR014721">
    <property type="entry name" value="Ribsml_uS5_D2-typ_fold_subgr"/>
</dbReference>
<evidence type="ECO:0000256" key="4">
    <source>
        <dbReference type="ARBA" id="ARBA00022741"/>
    </source>
</evidence>
<feature type="domain" description="GHMP kinase N-terminal" evidence="8">
    <location>
        <begin position="83"/>
        <end position="171"/>
    </location>
</feature>
<dbReference type="InterPro" id="IPR005917">
    <property type="entry name" value="Pmev_kinase_bact"/>
</dbReference>
<keyword evidence="4" id="KW-0547">Nucleotide-binding</keyword>
<dbReference type="Pfam" id="PF08544">
    <property type="entry name" value="GHMP_kinases_C"/>
    <property type="match status" value="1"/>
</dbReference>
<evidence type="ECO:0000259" key="8">
    <source>
        <dbReference type="Pfam" id="PF00288"/>
    </source>
</evidence>
<dbReference type="PRINTS" id="PR00959">
    <property type="entry name" value="MEVGALKINASE"/>
</dbReference>
<dbReference type="InterPro" id="IPR013750">
    <property type="entry name" value="GHMP_kinase_C_dom"/>
</dbReference>
<dbReference type="EMBL" id="MWZD01000016">
    <property type="protein sequence ID" value="PRI11423.1"/>
    <property type="molecule type" value="Genomic_DNA"/>
</dbReference>
<dbReference type="OrthoDB" id="1522677at2"/>
<proteinExistence type="predicted"/>
<keyword evidence="5 10" id="KW-0418">Kinase</keyword>
<dbReference type="SUPFAM" id="SSF54211">
    <property type="entry name" value="Ribosomal protein S5 domain 2-like"/>
    <property type="match status" value="1"/>
</dbReference>